<comment type="caution">
    <text evidence="1">The sequence shown here is derived from an EMBL/GenBank/DDBJ whole genome shotgun (WGS) entry which is preliminary data.</text>
</comment>
<reference evidence="1 2" key="1">
    <citation type="submission" date="2022-12" db="EMBL/GenBank/DDBJ databases">
        <title>Chromosome-level genome of Tegillarca granosa.</title>
        <authorList>
            <person name="Kim J."/>
        </authorList>
    </citation>
    <scope>NUCLEOTIDE SEQUENCE [LARGE SCALE GENOMIC DNA]</scope>
    <source>
        <strain evidence="1">Teg-2019</strain>
        <tissue evidence="1">Adductor muscle</tissue>
    </source>
</reference>
<gene>
    <name evidence="1" type="ORF">KUTeg_002261</name>
</gene>
<organism evidence="1 2">
    <name type="scientific">Tegillarca granosa</name>
    <name type="common">Malaysian cockle</name>
    <name type="synonym">Anadara granosa</name>
    <dbReference type="NCBI Taxonomy" id="220873"/>
    <lineage>
        <taxon>Eukaryota</taxon>
        <taxon>Metazoa</taxon>
        <taxon>Spiralia</taxon>
        <taxon>Lophotrochozoa</taxon>
        <taxon>Mollusca</taxon>
        <taxon>Bivalvia</taxon>
        <taxon>Autobranchia</taxon>
        <taxon>Pteriomorphia</taxon>
        <taxon>Arcoida</taxon>
        <taxon>Arcoidea</taxon>
        <taxon>Arcidae</taxon>
        <taxon>Tegillarca</taxon>
    </lineage>
</organism>
<keyword evidence="2" id="KW-1185">Reference proteome</keyword>
<proteinExistence type="predicted"/>
<dbReference type="EMBL" id="JARBDR010000141">
    <property type="protein sequence ID" value="KAJ8320674.1"/>
    <property type="molecule type" value="Genomic_DNA"/>
</dbReference>
<evidence type="ECO:0000313" key="2">
    <source>
        <dbReference type="Proteomes" id="UP001217089"/>
    </source>
</evidence>
<sequence>MTVLWPFFPNRSCYFCSSSWSRRPCNSDTWLLVFRLPCTIYPNRPKNFMAGKNVSFLHLRWHLTGVFSSAGFTPELILYTLCRDLPGVFSSARFTLCRDHPGVFSSAGVTPELILMYVLCRDLPRIWVGKSLLNH</sequence>
<evidence type="ECO:0000313" key="1">
    <source>
        <dbReference type="EMBL" id="KAJ8320674.1"/>
    </source>
</evidence>
<protein>
    <submittedName>
        <fullName evidence="1">Uncharacterized protein</fullName>
    </submittedName>
</protein>
<accession>A0ABQ9FTT9</accession>
<dbReference type="Proteomes" id="UP001217089">
    <property type="component" value="Unassembled WGS sequence"/>
</dbReference>
<name>A0ABQ9FTT9_TEGGR</name>